<feature type="coiled-coil region" evidence="6">
    <location>
        <begin position="294"/>
        <end position="321"/>
    </location>
</feature>
<dbReference type="InterPro" id="IPR042240">
    <property type="entry name" value="CHASE_sf"/>
</dbReference>
<dbReference type="Pfam" id="PF00990">
    <property type="entry name" value="GGDEF"/>
    <property type="match status" value="1"/>
</dbReference>
<dbReference type="PROSITE" id="PS50883">
    <property type="entry name" value="EAL"/>
    <property type="match status" value="1"/>
</dbReference>
<evidence type="ECO:0000313" key="14">
    <source>
        <dbReference type="Proteomes" id="UP000295510"/>
    </source>
</evidence>
<feature type="transmembrane region" description="Helical" evidence="7">
    <location>
        <begin position="12"/>
        <end position="32"/>
    </location>
</feature>
<organism evidence="13 14">
    <name type="scientific">Tepidicella xavieri</name>
    <dbReference type="NCBI Taxonomy" id="360241"/>
    <lineage>
        <taxon>Bacteria</taxon>
        <taxon>Pseudomonadati</taxon>
        <taxon>Pseudomonadota</taxon>
        <taxon>Betaproteobacteria</taxon>
        <taxon>Burkholderiales</taxon>
        <taxon>Tepidicella</taxon>
    </lineage>
</organism>
<dbReference type="Pfam" id="PF08448">
    <property type="entry name" value="PAS_4"/>
    <property type="match status" value="1"/>
</dbReference>
<dbReference type="SUPFAM" id="SSF55073">
    <property type="entry name" value="Nucleotide cyclase"/>
    <property type="match status" value="1"/>
</dbReference>
<evidence type="ECO:0000256" key="6">
    <source>
        <dbReference type="SAM" id="Coils"/>
    </source>
</evidence>
<dbReference type="SMART" id="SM00267">
    <property type="entry name" value="GGDEF"/>
    <property type="match status" value="1"/>
</dbReference>
<keyword evidence="6" id="KW-0175">Coiled coil</keyword>
<proteinExistence type="predicted"/>
<dbReference type="FunFam" id="3.20.20.450:FF:000001">
    <property type="entry name" value="Cyclic di-GMP phosphodiesterase yahA"/>
    <property type="match status" value="1"/>
</dbReference>
<dbReference type="GO" id="GO:0007165">
    <property type="term" value="P:signal transduction"/>
    <property type="evidence" value="ECO:0007669"/>
    <property type="project" value="UniProtKB-ARBA"/>
</dbReference>
<dbReference type="InterPro" id="IPR029787">
    <property type="entry name" value="Nucleotide_cyclase"/>
</dbReference>
<feature type="domain" description="EAL" evidence="11">
    <location>
        <begin position="735"/>
        <end position="989"/>
    </location>
</feature>
<dbReference type="FunFam" id="3.30.70.270:FF:000001">
    <property type="entry name" value="Diguanylate cyclase domain protein"/>
    <property type="match status" value="1"/>
</dbReference>
<dbReference type="NCBIfam" id="TIGR00254">
    <property type="entry name" value="GGDEF"/>
    <property type="match status" value="1"/>
</dbReference>
<reference evidence="13 14" key="1">
    <citation type="submission" date="2019-03" db="EMBL/GenBank/DDBJ databases">
        <title>Genomic Encyclopedia of Type Strains, Phase IV (KMG-IV): sequencing the most valuable type-strain genomes for metagenomic binning, comparative biology and taxonomic classification.</title>
        <authorList>
            <person name="Goeker M."/>
        </authorList>
    </citation>
    <scope>NUCLEOTIDE SEQUENCE [LARGE SCALE GENOMIC DNA]</scope>
    <source>
        <strain evidence="13 14">DSM 19605</strain>
    </source>
</reference>
<dbReference type="InterPro" id="IPR013656">
    <property type="entry name" value="PAS_4"/>
</dbReference>
<comment type="subcellular location">
    <subcellularLocation>
        <location evidence="1">Membrane</location>
    </subcellularLocation>
</comment>
<dbReference type="SMART" id="SM00086">
    <property type="entry name" value="PAC"/>
    <property type="match status" value="1"/>
</dbReference>
<feature type="domain" description="PAC" evidence="9">
    <location>
        <begin position="510"/>
        <end position="562"/>
    </location>
</feature>
<dbReference type="GO" id="GO:0071732">
    <property type="term" value="P:cellular response to nitric oxide"/>
    <property type="evidence" value="ECO:0007669"/>
    <property type="project" value="UniProtKB-ARBA"/>
</dbReference>
<dbReference type="Gene3D" id="3.30.70.270">
    <property type="match status" value="1"/>
</dbReference>
<dbReference type="PROSITE" id="PS50887">
    <property type="entry name" value="GGDEF"/>
    <property type="match status" value="1"/>
</dbReference>
<dbReference type="Pfam" id="PF03924">
    <property type="entry name" value="CHASE"/>
    <property type="match status" value="1"/>
</dbReference>
<feature type="domain" description="PAS" evidence="8">
    <location>
        <begin position="311"/>
        <end position="381"/>
    </location>
</feature>
<evidence type="ECO:0000259" key="8">
    <source>
        <dbReference type="PROSITE" id="PS50112"/>
    </source>
</evidence>
<evidence type="ECO:0000313" key="13">
    <source>
        <dbReference type="EMBL" id="TDQ44019.1"/>
    </source>
</evidence>
<evidence type="ECO:0000259" key="10">
    <source>
        <dbReference type="PROSITE" id="PS50839"/>
    </source>
</evidence>
<dbReference type="SUPFAM" id="SSF55785">
    <property type="entry name" value="PYP-like sensor domain (PAS domain)"/>
    <property type="match status" value="2"/>
</dbReference>
<feature type="domain" description="GGDEF" evidence="12">
    <location>
        <begin position="594"/>
        <end position="726"/>
    </location>
</feature>
<evidence type="ECO:0000256" key="7">
    <source>
        <dbReference type="SAM" id="Phobius"/>
    </source>
</evidence>
<dbReference type="PROSITE" id="PS50839">
    <property type="entry name" value="CHASE"/>
    <property type="match status" value="1"/>
</dbReference>
<keyword evidence="2 7" id="KW-0812">Transmembrane</keyword>
<dbReference type="GO" id="GO:0071111">
    <property type="term" value="F:cyclic-guanylate-specific phosphodiesterase activity"/>
    <property type="evidence" value="ECO:0007669"/>
    <property type="project" value="UniProtKB-EC"/>
</dbReference>
<gene>
    <name evidence="13" type="ORF">DFR43_104110</name>
</gene>
<dbReference type="CDD" id="cd00130">
    <property type="entry name" value="PAS"/>
    <property type="match status" value="1"/>
</dbReference>
<dbReference type="SMART" id="SM00052">
    <property type="entry name" value="EAL"/>
    <property type="match status" value="1"/>
</dbReference>
<dbReference type="InterPro" id="IPR000014">
    <property type="entry name" value="PAS"/>
</dbReference>
<dbReference type="OrthoDB" id="9813903at2"/>
<keyword evidence="4 7" id="KW-0472">Membrane</keyword>
<dbReference type="InterPro" id="IPR001633">
    <property type="entry name" value="EAL_dom"/>
</dbReference>
<dbReference type="InterPro" id="IPR000700">
    <property type="entry name" value="PAS-assoc_C"/>
</dbReference>
<dbReference type="SMART" id="SM01079">
    <property type="entry name" value="CHASE"/>
    <property type="match status" value="1"/>
</dbReference>
<dbReference type="PROSITE" id="PS50112">
    <property type="entry name" value="PAS"/>
    <property type="match status" value="2"/>
</dbReference>
<keyword evidence="3 7" id="KW-1133">Transmembrane helix</keyword>
<evidence type="ECO:0000259" key="12">
    <source>
        <dbReference type="PROSITE" id="PS50887"/>
    </source>
</evidence>
<evidence type="ECO:0000256" key="3">
    <source>
        <dbReference type="ARBA" id="ARBA00022989"/>
    </source>
</evidence>
<dbReference type="SMART" id="SM00091">
    <property type="entry name" value="PAS"/>
    <property type="match status" value="2"/>
</dbReference>
<dbReference type="SUPFAM" id="SSF141868">
    <property type="entry name" value="EAL domain-like"/>
    <property type="match status" value="1"/>
</dbReference>
<evidence type="ECO:0000256" key="4">
    <source>
        <dbReference type="ARBA" id="ARBA00023136"/>
    </source>
</evidence>
<dbReference type="Gene3D" id="3.20.20.450">
    <property type="entry name" value="EAL domain"/>
    <property type="match status" value="1"/>
</dbReference>
<dbReference type="InterPro" id="IPR035965">
    <property type="entry name" value="PAS-like_dom_sf"/>
</dbReference>
<dbReference type="EMBL" id="SNYL01000004">
    <property type="protein sequence ID" value="TDQ44019.1"/>
    <property type="molecule type" value="Genomic_DNA"/>
</dbReference>
<accession>A0A4R6UFL2</accession>
<dbReference type="GO" id="GO:0016020">
    <property type="term" value="C:membrane"/>
    <property type="evidence" value="ECO:0007669"/>
    <property type="project" value="UniProtKB-SubCell"/>
</dbReference>
<comment type="catalytic activity">
    <reaction evidence="5">
        <text>3',3'-c-di-GMP + H2O = 5'-phosphoguanylyl(3'-&gt;5')guanosine + H(+)</text>
        <dbReference type="Rhea" id="RHEA:24902"/>
        <dbReference type="ChEBI" id="CHEBI:15377"/>
        <dbReference type="ChEBI" id="CHEBI:15378"/>
        <dbReference type="ChEBI" id="CHEBI:58754"/>
        <dbReference type="ChEBI" id="CHEBI:58805"/>
        <dbReference type="EC" id="3.1.4.52"/>
    </reaction>
    <physiologicalReaction direction="left-to-right" evidence="5">
        <dbReference type="Rhea" id="RHEA:24903"/>
    </physiologicalReaction>
</comment>
<feature type="domain" description="PAS" evidence="8">
    <location>
        <begin position="437"/>
        <end position="482"/>
    </location>
</feature>
<dbReference type="InterPro" id="IPR035919">
    <property type="entry name" value="EAL_sf"/>
</dbReference>
<dbReference type="RefSeq" id="WP_133596208.1">
    <property type="nucleotide sequence ID" value="NZ_SNYL01000004.1"/>
</dbReference>
<dbReference type="Pfam" id="PF00563">
    <property type="entry name" value="EAL"/>
    <property type="match status" value="1"/>
</dbReference>
<dbReference type="AlphaFoldDB" id="A0A4R6UFL2"/>
<protein>
    <submittedName>
        <fullName evidence="13">PAS domain S-box-containing protein/diguanylate cyclase (GGDEF)-like protein</fullName>
    </submittedName>
</protein>
<dbReference type="Pfam" id="PF13426">
    <property type="entry name" value="PAS_9"/>
    <property type="match status" value="1"/>
</dbReference>
<evidence type="ECO:0000256" key="5">
    <source>
        <dbReference type="ARBA" id="ARBA00051114"/>
    </source>
</evidence>
<dbReference type="Gene3D" id="3.30.450.20">
    <property type="entry name" value="PAS domain"/>
    <property type="match status" value="2"/>
</dbReference>
<dbReference type="CDD" id="cd01949">
    <property type="entry name" value="GGDEF"/>
    <property type="match status" value="1"/>
</dbReference>
<dbReference type="InterPro" id="IPR001610">
    <property type="entry name" value="PAC"/>
</dbReference>
<evidence type="ECO:0000259" key="11">
    <source>
        <dbReference type="PROSITE" id="PS50883"/>
    </source>
</evidence>
<dbReference type="NCBIfam" id="TIGR00229">
    <property type="entry name" value="sensory_box"/>
    <property type="match status" value="1"/>
</dbReference>
<dbReference type="PANTHER" id="PTHR44757">
    <property type="entry name" value="DIGUANYLATE CYCLASE DGCP"/>
    <property type="match status" value="1"/>
</dbReference>
<comment type="caution">
    <text evidence="13">The sequence shown here is derived from an EMBL/GenBank/DDBJ whole genome shotgun (WGS) entry which is preliminary data.</text>
</comment>
<evidence type="ECO:0000256" key="1">
    <source>
        <dbReference type="ARBA" id="ARBA00004370"/>
    </source>
</evidence>
<name>A0A4R6UFL2_9BURK</name>
<dbReference type="InterPro" id="IPR006189">
    <property type="entry name" value="CHASE_dom"/>
</dbReference>
<feature type="domain" description="CHASE" evidence="10">
    <location>
        <begin position="109"/>
        <end position="203"/>
    </location>
</feature>
<dbReference type="PROSITE" id="PS50113">
    <property type="entry name" value="PAC"/>
    <property type="match status" value="1"/>
</dbReference>
<keyword evidence="14" id="KW-1185">Reference proteome</keyword>
<dbReference type="InterPro" id="IPR043128">
    <property type="entry name" value="Rev_trsase/Diguanyl_cyclase"/>
</dbReference>
<dbReference type="Gene3D" id="3.30.450.350">
    <property type="entry name" value="CHASE domain"/>
    <property type="match status" value="1"/>
</dbReference>
<dbReference type="PANTHER" id="PTHR44757:SF2">
    <property type="entry name" value="BIOFILM ARCHITECTURE MAINTENANCE PROTEIN MBAA"/>
    <property type="match status" value="1"/>
</dbReference>
<dbReference type="Proteomes" id="UP000295510">
    <property type="component" value="Unassembled WGS sequence"/>
</dbReference>
<evidence type="ECO:0000259" key="9">
    <source>
        <dbReference type="PROSITE" id="PS50113"/>
    </source>
</evidence>
<dbReference type="InterPro" id="IPR000160">
    <property type="entry name" value="GGDEF_dom"/>
</dbReference>
<dbReference type="InterPro" id="IPR052155">
    <property type="entry name" value="Biofilm_reg_signaling"/>
</dbReference>
<evidence type="ECO:0000256" key="2">
    <source>
        <dbReference type="ARBA" id="ARBA00022692"/>
    </source>
</evidence>
<dbReference type="CDD" id="cd01948">
    <property type="entry name" value="EAL"/>
    <property type="match status" value="1"/>
</dbReference>
<sequence length="993" mass="110457">MTETLRALARRHGWMALTVFLVSGLVLGGFAWRAEMQRIDAHRAEARLLAGDVAQALENRMERLMSATYLMAAFVRANGGEVTQFEQLATEMLPFYPGVTSLGLAPGGIVRYAIPLEPNRATIGFNQLADPVQSPEAFLARDTGRLTLAGPLNLVQGGLGAVGRLPVFLPHPQRQEPQFWGFAFVTIRFPDAFEGLGLESLTERGYRYELWRRHPDTGQRQVIAASEDVISGQPLKQGVGRSVKVPNGEWLLDVEPRAGWAQIGPLLIQGAFSMAFSAMLALLVWLLLARTTQKVALEHQVAQRTREIEEARQELQATLNAVPDVLFDLDADGMLHAVHTHHRTQTLYAPQHIQGRNIADFLPLDALQTIRASMADAARDGRSSGRQYPIDTPQGRQWFELSMAAKAASAADSTSATPARFIALARDITARKQAELQYHLAAQFFAGSSEGFVITDAQQRIIQINPAFTAITGYPEEAVMGQKPSILSSGRHDRTFYEAMWRSIRQTGHWEGEIWNRRRNGEEYPEWLSISRIQDGSGQTTHYVAIFSDISRRLEQEARIRDLAYYDNLTGLANRTLLRDRVQHDLSMARRYDKPLSLLFIDLDHFKHVNDSLGHQVGDQLLVEVARRIRSLVREQDTVARLGGDEFVAVLPETGAEGAAHAATVLLKTLGQPYDLGTQELTVTPSIGIALYPNDGSDFETLYRCADTAMYRAKQEGRNRHAFFTQEMQALAMRRLQLENALRRAIERGEMCLHYQPQISLCNGSLIGVEALLRWNHPTLGAISPAEFIPVAEHTGQIVTIGEWVLRQACVQLQQWRQAGLPSMVVAVNLSAAQFRQPDLVQRVAQALADSGLPAEWLELELTESTAMHDPQAAIATVDALRALGVHLSLDDFGTGYSSLNHLKRFQIGKLKIDQSFVRGLPDDAEDAGIVETIIQMARSLGLKTVAEGVETEAQRAFLQQRGCDQMQGYLLARPLPAKDFESWWRARFSPEG</sequence>